<proteinExistence type="predicted"/>
<dbReference type="GO" id="GO:0003700">
    <property type="term" value="F:DNA-binding transcription factor activity"/>
    <property type="evidence" value="ECO:0007669"/>
    <property type="project" value="TreeGrafter"/>
</dbReference>
<dbReference type="Pfam" id="PF01381">
    <property type="entry name" value="HTH_3"/>
    <property type="match status" value="1"/>
</dbReference>
<dbReference type="InterPro" id="IPR050807">
    <property type="entry name" value="TransReg_Diox_bact_type"/>
</dbReference>
<evidence type="ECO:0000313" key="5">
    <source>
        <dbReference type="EMBL" id="RCV92028.1"/>
    </source>
</evidence>
<gene>
    <name evidence="5" type="ORF">DU506_09685</name>
</gene>
<dbReference type="PANTHER" id="PTHR46797:SF23">
    <property type="entry name" value="HTH-TYPE TRANSCRIPTIONAL REGULATOR SUTR"/>
    <property type="match status" value="1"/>
</dbReference>
<keyword evidence="3" id="KW-0804">Transcription</keyword>
<dbReference type="GO" id="GO:0005829">
    <property type="term" value="C:cytosol"/>
    <property type="evidence" value="ECO:0007669"/>
    <property type="project" value="TreeGrafter"/>
</dbReference>
<dbReference type="InterPro" id="IPR010982">
    <property type="entry name" value="Lambda_DNA-bd_dom_sf"/>
</dbReference>
<dbReference type="OrthoDB" id="9800901at2"/>
<evidence type="ECO:0000256" key="3">
    <source>
        <dbReference type="ARBA" id="ARBA00023163"/>
    </source>
</evidence>
<dbReference type="GO" id="GO:0003677">
    <property type="term" value="F:DNA binding"/>
    <property type="evidence" value="ECO:0007669"/>
    <property type="project" value="UniProtKB-KW"/>
</dbReference>
<dbReference type="SUPFAM" id="SSF47413">
    <property type="entry name" value="lambda repressor-like DNA-binding domains"/>
    <property type="match status" value="1"/>
</dbReference>
<dbReference type="Gene3D" id="1.10.260.40">
    <property type="entry name" value="lambda repressor-like DNA-binding domains"/>
    <property type="match status" value="1"/>
</dbReference>
<protein>
    <submittedName>
        <fullName evidence="5">XRE family transcriptional regulator</fullName>
    </submittedName>
</protein>
<accession>A0A368U4K3</accession>
<dbReference type="AlphaFoldDB" id="A0A368U4K3"/>
<dbReference type="InterPro" id="IPR001387">
    <property type="entry name" value="Cro/C1-type_HTH"/>
</dbReference>
<evidence type="ECO:0000256" key="1">
    <source>
        <dbReference type="ARBA" id="ARBA00023015"/>
    </source>
</evidence>
<evidence type="ECO:0000256" key="2">
    <source>
        <dbReference type="ARBA" id="ARBA00023125"/>
    </source>
</evidence>
<dbReference type="CDD" id="cd00093">
    <property type="entry name" value="HTH_XRE"/>
    <property type="match status" value="1"/>
</dbReference>
<evidence type="ECO:0000313" key="6">
    <source>
        <dbReference type="Proteomes" id="UP000253204"/>
    </source>
</evidence>
<keyword evidence="1" id="KW-0805">Transcription regulation</keyword>
<dbReference type="PROSITE" id="PS50943">
    <property type="entry name" value="HTH_CROC1"/>
    <property type="match status" value="1"/>
</dbReference>
<evidence type="ECO:0000259" key="4">
    <source>
        <dbReference type="PROSITE" id="PS50943"/>
    </source>
</evidence>
<comment type="caution">
    <text evidence="5">The sequence shown here is derived from an EMBL/GenBank/DDBJ whole genome shotgun (WGS) entry which is preliminary data.</text>
</comment>
<keyword evidence="6" id="KW-1185">Reference proteome</keyword>
<organism evidence="5 6">
    <name type="scientific">Vreelandella rituensis</name>
    <dbReference type="NCBI Taxonomy" id="2282306"/>
    <lineage>
        <taxon>Bacteria</taxon>
        <taxon>Pseudomonadati</taxon>
        <taxon>Pseudomonadota</taxon>
        <taxon>Gammaproteobacteria</taxon>
        <taxon>Oceanospirillales</taxon>
        <taxon>Halomonadaceae</taxon>
        <taxon>Vreelandella</taxon>
    </lineage>
</organism>
<dbReference type="SMART" id="SM00530">
    <property type="entry name" value="HTH_XRE"/>
    <property type="match status" value="1"/>
</dbReference>
<reference evidence="5 6" key="1">
    <citation type="submission" date="2018-07" db="EMBL/GenBank/DDBJ databases">
        <title>Halomonas rutogse sp. nov., isolated from Lake TangqianCo on Tibetan Plateau.</title>
        <authorList>
            <person name="Lu H."/>
            <person name="Xing P."/>
            <person name="Wu Q."/>
        </authorList>
    </citation>
    <scope>NUCLEOTIDE SEQUENCE [LARGE SCALE GENOMIC DNA]</scope>
    <source>
        <strain evidence="5 6">TQ8S</strain>
    </source>
</reference>
<feature type="domain" description="HTH cro/C1-type" evidence="4">
    <location>
        <begin position="12"/>
        <end position="66"/>
    </location>
</feature>
<sequence length="78" mass="8525">MDELATALGRNIRQKRKEKGFSQDAFALATGIDRSYIGRIERGEVNITVEKLYEIAVVLGCDPASLLPAQTTLWSNGG</sequence>
<name>A0A368U4K3_9GAMM</name>
<dbReference type="RefSeq" id="WP_114486739.1">
    <property type="nucleotide sequence ID" value="NZ_CBCSHM010000023.1"/>
</dbReference>
<dbReference type="Proteomes" id="UP000253204">
    <property type="component" value="Unassembled WGS sequence"/>
</dbReference>
<keyword evidence="2" id="KW-0238">DNA-binding</keyword>
<dbReference type="PANTHER" id="PTHR46797">
    <property type="entry name" value="HTH-TYPE TRANSCRIPTIONAL REGULATOR"/>
    <property type="match status" value="1"/>
</dbReference>
<dbReference type="EMBL" id="QPIJ01000019">
    <property type="protein sequence ID" value="RCV92028.1"/>
    <property type="molecule type" value="Genomic_DNA"/>
</dbReference>